<evidence type="ECO:0000313" key="5">
    <source>
        <dbReference type="Proteomes" id="UP000037836"/>
    </source>
</evidence>
<gene>
    <name evidence="1" type="ORF">AC496_3606</name>
    <name evidence="4" type="ORF">ALQ11_03564</name>
    <name evidence="3" type="ORF">ALQ41_04179</name>
    <name evidence="2" type="ORF">ALQ42_00795</name>
</gene>
<dbReference type="EMBL" id="RBPT01000093">
    <property type="protein sequence ID" value="RMO50469.1"/>
    <property type="molecule type" value="Genomic_DNA"/>
</dbReference>
<evidence type="ECO:0000313" key="6">
    <source>
        <dbReference type="Proteomes" id="UP000272471"/>
    </source>
</evidence>
<keyword evidence="5" id="KW-1185">Reference proteome</keyword>
<protein>
    <submittedName>
        <fullName evidence="2">FagA protein</fullName>
    </submittedName>
</protein>
<organism evidence="2 7">
    <name type="scientific">Pseudomonas savastanoi pv. glycinea</name>
    <name type="common">Pseudomonas syringae pv. glycinea</name>
    <dbReference type="NCBI Taxonomy" id="318"/>
    <lineage>
        <taxon>Bacteria</taxon>
        <taxon>Pseudomonadati</taxon>
        <taxon>Pseudomonadota</taxon>
        <taxon>Gammaproteobacteria</taxon>
        <taxon>Pseudomonadales</taxon>
        <taxon>Pseudomonadaceae</taxon>
        <taxon>Pseudomonas</taxon>
    </lineage>
</organism>
<evidence type="ECO:0000313" key="3">
    <source>
        <dbReference type="EMBL" id="RMO50469.1"/>
    </source>
</evidence>
<dbReference type="AlphaFoldDB" id="A0A0P9RC49"/>
<accession>A0A0P9RC49</accession>
<evidence type="ECO:0000313" key="8">
    <source>
        <dbReference type="Proteomes" id="UP000280599"/>
    </source>
</evidence>
<reference evidence="1 5" key="1">
    <citation type="submission" date="2015-07" db="EMBL/GenBank/DDBJ databases">
        <authorList>
            <person name="O'Brien H.E."/>
            <person name="Thakur S."/>
            <person name="Gong Y."/>
            <person name="Wang P.W."/>
            <person name="Guttman D.S."/>
        </authorList>
    </citation>
    <scope>NUCLEOTIDE SEQUENCE [LARGE SCALE GENOMIC DNA]</scope>
    <source>
        <strain evidence="1 5">BR1</strain>
    </source>
</reference>
<evidence type="ECO:0000313" key="4">
    <source>
        <dbReference type="EMBL" id="RMQ07671.1"/>
    </source>
</evidence>
<dbReference type="Proteomes" id="UP000273536">
    <property type="component" value="Unassembled WGS sequence"/>
</dbReference>
<reference evidence="1 5" key="2">
    <citation type="submission" date="2015-10" db="EMBL/GenBank/DDBJ databases">
        <title>Comparative genomics and high-throughput reverse genetic screens identify a new phytobacterial MAMP and an Arabidopsis receptor required for immune elicitation.</title>
        <authorList>
            <person name="Mott G.A."/>
            <person name="Thakur S."/>
            <person name="Wang P.W."/>
            <person name="Desveaux D."/>
            <person name="Guttman D.S."/>
        </authorList>
    </citation>
    <scope>NUCLEOTIDE SEQUENCE [LARGE SCALE GENOMIC DNA]</scope>
    <source>
        <strain evidence="1 5">BR1</strain>
    </source>
</reference>
<proteinExistence type="predicted"/>
<evidence type="ECO:0000313" key="2">
    <source>
        <dbReference type="EMBL" id="RMO38420.1"/>
    </source>
</evidence>
<evidence type="ECO:0000313" key="7">
    <source>
        <dbReference type="Proteomes" id="UP000273536"/>
    </source>
</evidence>
<dbReference type="Proteomes" id="UP000280599">
    <property type="component" value="Unassembled WGS sequence"/>
</dbReference>
<name>A0A0P9RC49_PSESG</name>
<dbReference type="Proteomes" id="UP000272471">
    <property type="component" value="Unassembled WGS sequence"/>
</dbReference>
<sequence length="135" mass="15565">MAAVMGSVLHELSYLENWRGLSLRIRCALEPDEPRLIEHYLAEGRYLARFTATPRPMIAETTFRLLIDTARDTALPWHWRCLCLDQAWRPLRDLQAIASTPARRQRWQACVHQLATCVLQPSISLSELVQGHCDE</sequence>
<reference evidence="6 7" key="3">
    <citation type="submission" date="2018-08" db="EMBL/GenBank/DDBJ databases">
        <title>Recombination of ecologically and evolutionarily significant loci maintains genetic cohesion in the Pseudomonas syringae species complex.</title>
        <authorList>
            <person name="Dillon M."/>
            <person name="Thakur S."/>
            <person name="Almeida R.N.D."/>
            <person name="Weir B.S."/>
            <person name="Guttman D.S."/>
        </authorList>
    </citation>
    <scope>NUCLEOTIDE SEQUENCE [LARGE SCALE GENOMIC DNA]</scope>
    <source>
        <strain evidence="4 6">ICMP 4182</strain>
        <strain evidence="2 7">ICMP 6372</strain>
        <strain evidence="3 8">ICMP 867</strain>
    </source>
</reference>
<dbReference type="EMBL" id="RBQX01000344">
    <property type="protein sequence ID" value="RMQ07671.1"/>
    <property type="molecule type" value="Genomic_DNA"/>
</dbReference>
<dbReference type="Proteomes" id="UP000037836">
    <property type="component" value="Unassembled WGS sequence"/>
</dbReference>
<evidence type="ECO:0000313" key="1">
    <source>
        <dbReference type="EMBL" id="KPC43357.1"/>
    </source>
</evidence>
<dbReference type="EMBL" id="RBPS01000110">
    <property type="protein sequence ID" value="RMO38420.1"/>
    <property type="molecule type" value="Genomic_DNA"/>
</dbReference>
<dbReference type="EMBL" id="LGLO01000065">
    <property type="protein sequence ID" value="KPC43357.1"/>
    <property type="molecule type" value="Genomic_DNA"/>
</dbReference>
<comment type="caution">
    <text evidence="2">The sequence shown here is derived from an EMBL/GenBank/DDBJ whole genome shotgun (WGS) entry which is preliminary data.</text>
</comment>